<sequence>MPTGTRPRYRPATACITVGTIPPWAAIRRDDREDIAGPQPTALGSEQGQLASPADDSGAALPE</sequence>
<protein>
    <submittedName>
        <fullName evidence="2">Uncharacterized protein</fullName>
    </submittedName>
</protein>
<dbReference type="EMBL" id="BMVN01000035">
    <property type="protein sequence ID" value="GHA55186.1"/>
    <property type="molecule type" value="Genomic_DNA"/>
</dbReference>
<reference evidence="3" key="1">
    <citation type="journal article" date="2019" name="Int. J. Syst. Evol. Microbiol.">
        <title>The Global Catalogue of Microorganisms (GCM) 10K type strain sequencing project: providing services to taxonomists for standard genome sequencing and annotation.</title>
        <authorList>
            <consortium name="The Broad Institute Genomics Platform"/>
            <consortium name="The Broad Institute Genome Sequencing Center for Infectious Disease"/>
            <person name="Wu L."/>
            <person name="Ma J."/>
        </authorList>
    </citation>
    <scope>NUCLEOTIDE SEQUENCE [LARGE SCALE GENOMIC DNA]</scope>
    <source>
        <strain evidence="3">JCM 4733</strain>
    </source>
</reference>
<comment type="caution">
    <text evidence="2">The sequence shown here is derived from an EMBL/GenBank/DDBJ whole genome shotgun (WGS) entry which is preliminary data.</text>
</comment>
<proteinExistence type="predicted"/>
<gene>
    <name evidence="2" type="ORF">GCM10010345_69730</name>
</gene>
<dbReference type="Proteomes" id="UP000653644">
    <property type="component" value="Unassembled WGS sequence"/>
</dbReference>
<name>A0ABQ3D2F9_9ACTN</name>
<accession>A0ABQ3D2F9</accession>
<feature type="region of interest" description="Disordered" evidence="1">
    <location>
        <begin position="25"/>
        <end position="63"/>
    </location>
</feature>
<evidence type="ECO:0000256" key="1">
    <source>
        <dbReference type="SAM" id="MobiDB-lite"/>
    </source>
</evidence>
<evidence type="ECO:0000313" key="2">
    <source>
        <dbReference type="EMBL" id="GHA55186.1"/>
    </source>
</evidence>
<evidence type="ECO:0000313" key="3">
    <source>
        <dbReference type="Proteomes" id="UP000653644"/>
    </source>
</evidence>
<keyword evidence="3" id="KW-1185">Reference proteome</keyword>
<organism evidence="2 3">
    <name type="scientific">Streptomyces canarius</name>
    <dbReference type="NCBI Taxonomy" id="285453"/>
    <lineage>
        <taxon>Bacteria</taxon>
        <taxon>Bacillati</taxon>
        <taxon>Actinomycetota</taxon>
        <taxon>Actinomycetes</taxon>
        <taxon>Kitasatosporales</taxon>
        <taxon>Streptomycetaceae</taxon>
        <taxon>Streptomyces</taxon>
    </lineage>
</organism>